<evidence type="ECO:0000259" key="4">
    <source>
        <dbReference type="Pfam" id="PF01975"/>
    </source>
</evidence>
<accession>A0A2P2KBP4</accession>
<dbReference type="InterPro" id="IPR030048">
    <property type="entry name" value="SurE"/>
</dbReference>
<dbReference type="InterPro" id="IPR036523">
    <property type="entry name" value="SurE-like_sf"/>
</dbReference>
<keyword evidence="3" id="KW-0378">Hydrolase</keyword>
<dbReference type="FunFam" id="3.40.1210.10:FF:000003">
    <property type="entry name" value="Survival protein SurE-like phosphatase/nucleotidase"/>
    <property type="match status" value="1"/>
</dbReference>
<organism evidence="5">
    <name type="scientific">Rhizophora mucronata</name>
    <name type="common">Asiatic mangrove</name>
    <dbReference type="NCBI Taxonomy" id="61149"/>
    <lineage>
        <taxon>Eukaryota</taxon>
        <taxon>Viridiplantae</taxon>
        <taxon>Streptophyta</taxon>
        <taxon>Embryophyta</taxon>
        <taxon>Tracheophyta</taxon>
        <taxon>Spermatophyta</taxon>
        <taxon>Magnoliopsida</taxon>
        <taxon>eudicotyledons</taxon>
        <taxon>Gunneridae</taxon>
        <taxon>Pentapetalae</taxon>
        <taxon>rosids</taxon>
        <taxon>fabids</taxon>
        <taxon>Malpighiales</taxon>
        <taxon>Rhizophoraceae</taxon>
        <taxon>Rhizophora</taxon>
    </lineage>
</organism>
<dbReference type="GO" id="GO:0046872">
    <property type="term" value="F:metal ion binding"/>
    <property type="evidence" value="ECO:0007669"/>
    <property type="project" value="UniProtKB-KW"/>
</dbReference>
<dbReference type="EMBL" id="GGEC01022679">
    <property type="protein sequence ID" value="MBX03163.1"/>
    <property type="molecule type" value="Transcribed_RNA"/>
</dbReference>
<dbReference type="PANTHER" id="PTHR30457:SF0">
    <property type="entry name" value="PHOSPHATASE, PUTATIVE (AFU_ORTHOLOGUE AFUA_4G01070)-RELATED"/>
    <property type="match status" value="1"/>
</dbReference>
<protein>
    <submittedName>
        <fullName evidence="5">Uncharacterized protein MANES_15G028700</fullName>
    </submittedName>
</protein>
<dbReference type="PANTHER" id="PTHR30457">
    <property type="entry name" value="5'-NUCLEOTIDASE SURE"/>
    <property type="match status" value="1"/>
</dbReference>
<sequence length="312" mass="33816">MENVAAALNSDHLPTIMITNDDGIDAPGLRALVRVLVSSGRYRVLVYAPDSEKSAVSHCITWFHAISARQVDIDGAMAYAVSGTPADCTSLGISRALFPEVPDLVLSGINMGSNFGYHNVYSGTVAGAREAFFHDLPGVSVSYDWVKGKSNIQDYTLAAEACLPIISAIITEIRNQSYPSGCFLNIGLPTDVANHKGYKLTRQGKSIYRMGWRQVTSNIQGGKMLSTMTMDEDPALPTDIDASCTSEKQLVFKRMVIAKVNDAEDDTDHRLLQDGYITVTPVAALSPADIGCQLYFKDWLPRVVECSSSPAL</sequence>
<dbReference type="InterPro" id="IPR002828">
    <property type="entry name" value="SurE-like_Pase/nucleotidase"/>
</dbReference>
<dbReference type="Gene3D" id="3.40.1210.10">
    <property type="entry name" value="Survival protein SurE-like phosphatase/nucleotidase"/>
    <property type="match status" value="1"/>
</dbReference>
<comment type="similarity">
    <text evidence="1">Belongs to the SurE nucleotidase family.</text>
</comment>
<name>A0A2P2KBP4_RHIMU</name>
<dbReference type="AlphaFoldDB" id="A0A2P2KBP4"/>
<evidence type="ECO:0000256" key="3">
    <source>
        <dbReference type="ARBA" id="ARBA00022801"/>
    </source>
</evidence>
<dbReference type="GO" id="GO:0005829">
    <property type="term" value="C:cytosol"/>
    <property type="evidence" value="ECO:0007669"/>
    <property type="project" value="TreeGrafter"/>
</dbReference>
<evidence type="ECO:0000256" key="2">
    <source>
        <dbReference type="ARBA" id="ARBA00022723"/>
    </source>
</evidence>
<dbReference type="GO" id="GO:0008252">
    <property type="term" value="F:nucleotidase activity"/>
    <property type="evidence" value="ECO:0007669"/>
    <property type="project" value="InterPro"/>
</dbReference>
<dbReference type="Pfam" id="PF01975">
    <property type="entry name" value="SurE"/>
    <property type="match status" value="1"/>
</dbReference>
<proteinExistence type="inferred from homology"/>
<keyword evidence="2" id="KW-0479">Metal-binding</keyword>
<evidence type="ECO:0000256" key="1">
    <source>
        <dbReference type="ARBA" id="ARBA00011062"/>
    </source>
</evidence>
<dbReference type="NCBIfam" id="TIGR00087">
    <property type="entry name" value="surE"/>
    <property type="match status" value="1"/>
</dbReference>
<dbReference type="HAMAP" id="MF_00060">
    <property type="entry name" value="SurE"/>
    <property type="match status" value="1"/>
</dbReference>
<evidence type="ECO:0000313" key="5">
    <source>
        <dbReference type="EMBL" id="MBX03163.1"/>
    </source>
</evidence>
<reference evidence="5" key="1">
    <citation type="submission" date="2018-02" db="EMBL/GenBank/DDBJ databases">
        <title>Rhizophora mucronata_Transcriptome.</title>
        <authorList>
            <person name="Meera S.P."/>
            <person name="Sreeshan A."/>
            <person name="Augustine A."/>
        </authorList>
    </citation>
    <scope>NUCLEOTIDE SEQUENCE</scope>
    <source>
        <tissue evidence="5">Leaf</tissue>
    </source>
</reference>
<dbReference type="SUPFAM" id="SSF64167">
    <property type="entry name" value="SurE-like"/>
    <property type="match status" value="1"/>
</dbReference>
<feature type="domain" description="Survival protein SurE-like phosphatase/nucleotidase" evidence="4">
    <location>
        <begin position="16"/>
        <end position="209"/>
    </location>
</feature>